<gene>
    <name evidence="7" type="ORF">IAC32_06885</name>
</gene>
<evidence type="ECO:0000256" key="1">
    <source>
        <dbReference type="ARBA" id="ARBA00004167"/>
    </source>
</evidence>
<keyword evidence="4" id="KW-1133">Transmembrane helix</keyword>
<sequence length="200" mass="22542">MNNKISKTAIVAGVIVILIVAIAGAGISAYNGMVSGEENVRQAWSQVENQYQRRSDLIPNLVNTVKGYAKHEQQTLTQVIEARSKATSTTVNFDQLDSETFAQYQAAQGQLTQALGRLMVVAERYPELKANENFRDLQSQLEGTENRISTERRRYNEAVQSYNMSIRKFPRNIFAGMFGFEQKEYFKAQEGTETAPVVEF</sequence>
<dbReference type="PANTHER" id="PTHR34478:SF2">
    <property type="entry name" value="MEMBRANE PROTEIN"/>
    <property type="match status" value="1"/>
</dbReference>
<dbReference type="InterPro" id="IPR023353">
    <property type="entry name" value="LemA-like_dom_sf"/>
</dbReference>
<evidence type="ECO:0000313" key="8">
    <source>
        <dbReference type="Proteomes" id="UP000823637"/>
    </source>
</evidence>
<dbReference type="EMBL" id="JADIMR010000101">
    <property type="protein sequence ID" value="MBO8447451.1"/>
    <property type="molecule type" value="Genomic_DNA"/>
</dbReference>
<dbReference type="Proteomes" id="UP000823637">
    <property type="component" value="Unassembled WGS sequence"/>
</dbReference>
<dbReference type="SUPFAM" id="SSF140478">
    <property type="entry name" value="LemA-like"/>
    <property type="match status" value="1"/>
</dbReference>
<evidence type="ECO:0000256" key="2">
    <source>
        <dbReference type="ARBA" id="ARBA00008854"/>
    </source>
</evidence>
<evidence type="ECO:0000256" key="4">
    <source>
        <dbReference type="ARBA" id="ARBA00022989"/>
    </source>
</evidence>
<comment type="caution">
    <text evidence="7">The sequence shown here is derived from an EMBL/GenBank/DDBJ whole genome shotgun (WGS) entry which is preliminary data.</text>
</comment>
<keyword evidence="5" id="KW-0472">Membrane</keyword>
<dbReference type="PANTHER" id="PTHR34478">
    <property type="entry name" value="PROTEIN LEMA"/>
    <property type="match status" value="1"/>
</dbReference>
<dbReference type="InterPro" id="IPR007156">
    <property type="entry name" value="MamQ_LemA"/>
</dbReference>
<organism evidence="7 8">
    <name type="scientific">Candidatus Enterocola intestinipullorum</name>
    <dbReference type="NCBI Taxonomy" id="2840783"/>
    <lineage>
        <taxon>Bacteria</taxon>
        <taxon>Pseudomonadati</taxon>
        <taxon>Bacteroidota</taxon>
        <taxon>Bacteroidia</taxon>
        <taxon>Bacteroidales</taxon>
        <taxon>Candidatus Enterocola</taxon>
    </lineage>
</organism>
<evidence type="ECO:0000313" key="7">
    <source>
        <dbReference type="EMBL" id="MBO8447451.1"/>
    </source>
</evidence>
<comment type="subcellular location">
    <subcellularLocation>
        <location evidence="1">Membrane</location>
        <topology evidence="1">Single-pass membrane protein</topology>
    </subcellularLocation>
</comment>
<evidence type="ECO:0000256" key="6">
    <source>
        <dbReference type="SAM" id="Coils"/>
    </source>
</evidence>
<evidence type="ECO:0000256" key="5">
    <source>
        <dbReference type="ARBA" id="ARBA00023136"/>
    </source>
</evidence>
<name>A0A9D9HDE9_9BACT</name>
<dbReference type="AlphaFoldDB" id="A0A9D9HDE9"/>
<keyword evidence="6" id="KW-0175">Coiled coil</keyword>
<comment type="similarity">
    <text evidence="2">Belongs to the LemA family.</text>
</comment>
<keyword evidence="3" id="KW-0812">Transmembrane</keyword>
<protein>
    <submittedName>
        <fullName evidence="7">LemA family protein</fullName>
    </submittedName>
</protein>
<accession>A0A9D9HDE9</accession>
<dbReference type="Pfam" id="PF04011">
    <property type="entry name" value="LemA"/>
    <property type="match status" value="1"/>
</dbReference>
<proteinExistence type="inferred from homology"/>
<reference evidence="7" key="2">
    <citation type="journal article" date="2021" name="PeerJ">
        <title>Extensive microbial diversity within the chicken gut microbiome revealed by metagenomics and culture.</title>
        <authorList>
            <person name="Gilroy R."/>
            <person name="Ravi A."/>
            <person name="Getino M."/>
            <person name="Pursley I."/>
            <person name="Horton D.L."/>
            <person name="Alikhan N.F."/>
            <person name="Baker D."/>
            <person name="Gharbi K."/>
            <person name="Hall N."/>
            <person name="Watson M."/>
            <person name="Adriaenssens E.M."/>
            <person name="Foster-Nyarko E."/>
            <person name="Jarju S."/>
            <person name="Secka A."/>
            <person name="Antonio M."/>
            <person name="Oren A."/>
            <person name="Chaudhuri R.R."/>
            <person name="La Ragione R."/>
            <person name="Hildebrand F."/>
            <person name="Pallen M.J."/>
        </authorList>
    </citation>
    <scope>NUCLEOTIDE SEQUENCE</scope>
    <source>
        <strain evidence="7">D3-1215</strain>
    </source>
</reference>
<dbReference type="GO" id="GO:0016020">
    <property type="term" value="C:membrane"/>
    <property type="evidence" value="ECO:0007669"/>
    <property type="project" value="UniProtKB-SubCell"/>
</dbReference>
<reference evidence="7" key="1">
    <citation type="submission" date="2020-10" db="EMBL/GenBank/DDBJ databases">
        <authorList>
            <person name="Gilroy R."/>
        </authorList>
    </citation>
    <scope>NUCLEOTIDE SEQUENCE</scope>
    <source>
        <strain evidence="7">D3-1215</strain>
    </source>
</reference>
<feature type="coiled-coil region" evidence="6">
    <location>
        <begin position="127"/>
        <end position="154"/>
    </location>
</feature>
<evidence type="ECO:0000256" key="3">
    <source>
        <dbReference type="ARBA" id="ARBA00022692"/>
    </source>
</evidence>
<dbReference type="Gene3D" id="1.20.1440.20">
    <property type="entry name" value="LemA-like domain"/>
    <property type="match status" value="1"/>
</dbReference>